<dbReference type="Gene3D" id="3.40.50.11750">
    <property type="entry name" value="HypD, alpha/beta domain 1"/>
    <property type="match status" value="2"/>
</dbReference>
<dbReference type="GO" id="GO:0051539">
    <property type="term" value="F:4 iron, 4 sulfur cluster binding"/>
    <property type="evidence" value="ECO:0007669"/>
    <property type="project" value="TreeGrafter"/>
</dbReference>
<dbReference type="PIRSF" id="PIRSF005622">
    <property type="entry name" value="Hydrgn_mat_hypD"/>
    <property type="match status" value="1"/>
</dbReference>
<sequence>MKYLDEYRDSAGARTLAAAIARTVTRPWTIMEVCGGQTHTIVKYGIDRILPAEVELVHGPGCPVCVTSLEMIDRAHAIASKPDVIFCSFGDMLRVPGSRGDLLQLKSQGADVRIVYSPLDAVNLAAANPSRQIVFFAIGFETTAPPNAMAVWLARKRRLSNFSVLVSHVLVPPAMTAILRSPGNRVRAFLGPGHVCTVVGCGEYEPIAERYQVPIVITGFEPLDLLEGVLRVVRQLEAGRAEVENQYARAVRPEGNQASKSLIEDVFDVCDRKWRGIGLIPRSGYKLRPEYQEHDAEQRFAVSEIVTQESAICISGEILKGLKKPHDCPAFGLTCTPQNPLGATMVSSEGACAAYYAYGRHLERNQSDAIVPLESLVPLGSSKEVVR</sequence>
<dbReference type="AlphaFoldDB" id="A0AAU7CN41"/>
<dbReference type="Gene3D" id="6.10.20.100">
    <property type="match status" value="1"/>
</dbReference>
<dbReference type="PANTHER" id="PTHR30149:SF0">
    <property type="entry name" value="HYDROGENASE MATURATION FACTOR HYPD"/>
    <property type="match status" value="1"/>
</dbReference>
<keyword evidence="3" id="KW-0408">Iron</keyword>
<gene>
    <name evidence="4" type="primary">hypD</name>
    <name evidence="4" type="ORF">V5E97_10365</name>
</gene>
<evidence type="ECO:0000256" key="3">
    <source>
        <dbReference type="ARBA" id="ARBA00023004"/>
    </source>
</evidence>
<dbReference type="GO" id="GO:0005506">
    <property type="term" value="F:iron ion binding"/>
    <property type="evidence" value="ECO:0007669"/>
    <property type="project" value="TreeGrafter"/>
</dbReference>
<dbReference type="InterPro" id="IPR042244">
    <property type="entry name" value="HypD_2_sf"/>
</dbReference>
<accession>A0AAU7CN41</accession>
<dbReference type="EMBL" id="CP155447">
    <property type="protein sequence ID" value="XBH06418.1"/>
    <property type="molecule type" value="Genomic_DNA"/>
</dbReference>
<evidence type="ECO:0000256" key="2">
    <source>
        <dbReference type="ARBA" id="ARBA00022723"/>
    </source>
</evidence>
<evidence type="ECO:0000256" key="1">
    <source>
        <dbReference type="ARBA" id="ARBA00007888"/>
    </source>
</evidence>
<protein>
    <submittedName>
        <fullName evidence="4">Hydrogenase formation protein HypD</fullName>
    </submittedName>
</protein>
<dbReference type="Pfam" id="PF01924">
    <property type="entry name" value="HypD"/>
    <property type="match status" value="1"/>
</dbReference>
<dbReference type="InterPro" id="IPR002780">
    <property type="entry name" value="Hyd_form_HypD"/>
</dbReference>
<keyword evidence="2" id="KW-0479">Metal-binding</keyword>
<dbReference type="InterPro" id="IPR042243">
    <property type="entry name" value="HypD_1"/>
</dbReference>
<dbReference type="GO" id="GO:0051604">
    <property type="term" value="P:protein maturation"/>
    <property type="evidence" value="ECO:0007669"/>
    <property type="project" value="TreeGrafter"/>
</dbReference>
<reference evidence="4" key="1">
    <citation type="submission" date="2024-05" db="EMBL/GenBank/DDBJ databases">
        <title>Planctomycetes of the genus Singulisphaera possess chitinolytic capabilities.</title>
        <authorList>
            <person name="Ivanova A."/>
        </authorList>
    </citation>
    <scope>NUCLEOTIDE SEQUENCE</scope>
    <source>
        <strain evidence="4">Ch08T</strain>
    </source>
</reference>
<evidence type="ECO:0000313" key="4">
    <source>
        <dbReference type="EMBL" id="XBH06418.1"/>
    </source>
</evidence>
<dbReference type="PANTHER" id="PTHR30149">
    <property type="entry name" value="HYDROGENASE PROTEIN ASSEMBLY PROTEIN HYPD"/>
    <property type="match status" value="1"/>
</dbReference>
<comment type="similarity">
    <text evidence="1">Belongs to the HypD family.</text>
</comment>
<dbReference type="NCBIfam" id="TIGR00075">
    <property type="entry name" value="hypD"/>
    <property type="match status" value="1"/>
</dbReference>
<dbReference type="RefSeq" id="WP_406699269.1">
    <property type="nucleotide sequence ID" value="NZ_CP155447.1"/>
</dbReference>
<dbReference type="GO" id="GO:0070025">
    <property type="term" value="F:carbon monoxide binding"/>
    <property type="evidence" value="ECO:0007669"/>
    <property type="project" value="TreeGrafter"/>
</dbReference>
<organism evidence="4">
    <name type="scientific">Singulisphaera sp. Ch08</name>
    <dbReference type="NCBI Taxonomy" id="3120278"/>
    <lineage>
        <taxon>Bacteria</taxon>
        <taxon>Pseudomonadati</taxon>
        <taxon>Planctomycetota</taxon>
        <taxon>Planctomycetia</taxon>
        <taxon>Isosphaerales</taxon>
        <taxon>Isosphaeraceae</taxon>
        <taxon>Singulisphaera</taxon>
    </lineage>
</organism>
<name>A0AAU7CN41_9BACT</name>
<proteinExistence type="inferred from homology"/>